<proteinExistence type="predicted"/>
<dbReference type="OrthoDB" id="10251741at2759"/>
<evidence type="ECO:0000256" key="1">
    <source>
        <dbReference type="SAM" id="Coils"/>
    </source>
</evidence>
<organism evidence="2 3">
    <name type="scientific">Diatraea saccharalis</name>
    <name type="common">sugarcane borer</name>
    <dbReference type="NCBI Taxonomy" id="40085"/>
    <lineage>
        <taxon>Eukaryota</taxon>
        <taxon>Metazoa</taxon>
        <taxon>Ecdysozoa</taxon>
        <taxon>Arthropoda</taxon>
        <taxon>Hexapoda</taxon>
        <taxon>Insecta</taxon>
        <taxon>Pterygota</taxon>
        <taxon>Neoptera</taxon>
        <taxon>Endopterygota</taxon>
        <taxon>Lepidoptera</taxon>
        <taxon>Glossata</taxon>
        <taxon>Ditrysia</taxon>
        <taxon>Pyraloidea</taxon>
        <taxon>Crambidae</taxon>
        <taxon>Crambinae</taxon>
        <taxon>Diatraea</taxon>
    </lineage>
</organism>
<dbReference type="EMBL" id="OU893340">
    <property type="protein sequence ID" value="CAG9796570.1"/>
    <property type="molecule type" value="Genomic_DNA"/>
</dbReference>
<accession>A0A9N9RHQ8</accession>
<gene>
    <name evidence="2" type="ORF">DIATSA_LOCUS13752</name>
</gene>
<feature type="coiled-coil region" evidence="1">
    <location>
        <begin position="21"/>
        <end position="59"/>
    </location>
</feature>
<keyword evidence="1" id="KW-0175">Coiled coil</keyword>
<evidence type="ECO:0000313" key="3">
    <source>
        <dbReference type="Proteomes" id="UP001153714"/>
    </source>
</evidence>
<name>A0A9N9RHQ8_9NEOP</name>
<evidence type="ECO:0000313" key="2">
    <source>
        <dbReference type="EMBL" id="CAG9796570.1"/>
    </source>
</evidence>
<reference evidence="2" key="2">
    <citation type="submission" date="2022-10" db="EMBL/GenBank/DDBJ databases">
        <authorList>
            <consortium name="ENA_rothamsted_submissions"/>
            <consortium name="culmorum"/>
            <person name="King R."/>
        </authorList>
    </citation>
    <scope>NUCLEOTIDE SEQUENCE</scope>
</reference>
<sequence length="72" mass="8424">MESILGLSARYIPPATARAKLKHVTEDREKLDEKFKQKIEEKEDIIVTLKEENDRLLGKIRCIEEPQKPFES</sequence>
<protein>
    <submittedName>
        <fullName evidence="2">Uncharacterized protein</fullName>
    </submittedName>
</protein>
<dbReference type="AlphaFoldDB" id="A0A9N9RHQ8"/>
<keyword evidence="3" id="KW-1185">Reference proteome</keyword>
<dbReference type="Proteomes" id="UP001153714">
    <property type="component" value="Chromosome 9"/>
</dbReference>
<reference evidence="2" key="1">
    <citation type="submission" date="2021-12" db="EMBL/GenBank/DDBJ databases">
        <authorList>
            <person name="King R."/>
        </authorList>
    </citation>
    <scope>NUCLEOTIDE SEQUENCE</scope>
</reference>